<dbReference type="AlphaFoldDB" id="A0A0Q1A4U4"/>
<name>A0A0Q1A4U4_RHOCA</name>
<proteinExistence type="predicted"/>
<dbReference type="Pfam" id="PF20083">
    <property type="entry name" value="DUF6477"/>
    <property type="match status" value="1"/>
</dbReference>
<protein>
    <submittedName>
        <fullName evidence="1">Uncharacterized protein</fullName>
    </submittedName>
</protein>
<reference evidence="1 2" key="1">
    <citation type="submission" date="2016-10" db="EMBL/GenBank/DDBJ databases">
        <authorList>
            <person name="de Groot N.N."/>
        </authorList>
    </citation>
    <scope>NUCLEOTIDE SEQUENCE [LARGE SCALE GENOMIC DNA]</scope>
    <source>
        <strain evidence="2">DSM 938 / 37b4</strain>
    </source>
</reference>
<accession>A0A0Q1A4U4</accession>
<dbReference type="RefSeq" id="WP_055208264.1">
    <property type="nucleotide sequence ID" value="NZ_CP061202.1"/>
</dbReference>
<sequence length="102" mass="11614">MTDQIDQMARLRRPKLLIRAARFGQRDYDRSRDLRRLLAARDLPGPEDALRSLMTEEAGLEAARQAGLAGYSFLRHIEVLIAMMAEARMLPQARLPAQIRIA</sequence>
<gene>
    <name evidence="1" type="ORF">SAMN04244550_01376</name>
</gene>
<dbReference type="InterPro" id="IPR045516">
    <property type="entry name" value="DUF6477"/>
</dbReference>
<dbReference type="OrthoDB" id="7875218at2"/>
<dbReference type="EMBL" id="FNAY01000005">
    <property type="protein sequence ID" value="SDE94340.1"/>
    <property type="molecule type" value="Genomic_DNA"/>
</dbReference>
<evidence type="ECO:0000313" key="1">
    <source>
        <dbReference type="EMBL" id="SDE94340.1"/>
    </source>
</evidence>
<dbReference type="Proteomes" id="UP000183812">
    <property type="component" value="Unassembled WGS sequence"/>
</dbReference>
<evidence type="ECO:0000313" key="2">
    <source>
        <dbReference type="Proteomes" id="UP000183812"/>
    </source>
</evidence>
<organism evidence="1 2">
    <name type="scientific">Rhodobacter capsulatus</name>
    <name type="common">Rhodopseudomonas capsulata</name>
    <dbReference type="NCBI Taxonomy" id="1061"/>
    <lineage>
        <taxon>Bacteria</taxon>
        <taxon>Pseudomonadati</taxon>
        <taxon>Pseudomonadota</taxon>
        <taxon>Alphaproteobacteria</taxon>
        <taxon>Rhodobacterales</taxon>
        <taxon>Rhodobacter group</taxon>
        <taxon>Rhodobacter</taxon>
    </lineage>
</organism>